<reference evidence="1" key="1">
    <citation type="submission" date="2021-03" db="EMBL/GenBank/DDBJ databases">
        <authorList>
            <person name="Wang G."/>
        </authorList>
    </citation>
    <scope>NUCLEOTIDE SEQUENCE</scope>
    <source>
        <strain evidence="1">KCTC 12899</strain>
    </source>
</reference>
<keyword evidence="2" id="KW-1185">Reference proteome</keyword>
<proteinExistence type="predicted"/>
<evidence type="ECO:0000313" key="1">
    <source>
        <dbReference type="EMBL" id="MBO1319693.1"/>
    </source>
</evidence>
<comment type="caution">
    <text evidence="1">The sequence shown here is derived from an EMBL/GenBank/DDBJ whole genome shotgun (WGS) entry which is preliminary data.</text>
</comment>
<dbReference type="Proteomes" id="UP000664417">
    <property type="component" value="Unassembled WGS sequence"/>
</dbReference>
<evidence type="ECO:0000313" key="2">
    <source>
        <dbReference type="Proteomes" id="UP000664417"/>
    </source>
</evidence>
<sequence>MKSGKMVVKFGDVSIYIFEKDEAFKEVFLKTRERSYYLGSTRDVPEEFTEEGMLIDSIVFSMHTPYGVFCVNKAERKISYSNPYNEGFTLDFIPEVN</sequence>
<dbReference type="EMBL" id="JAFREP010000013">
    <property type="protein sequence ID" value="MBO1319693.1"/>
    <property type="molecule type" value="Genomic_DNA"/>
</dbReference>
<gene>
    <name evidence="1" type="ORF">J3U88_14555</name>
</gene>
<organism evidence="1 2">
    <name type="scientific">Acanthopleuribacter pedis</name>
    <dbReference type="NCBI Taxonomy" id="442870"/>
    <lineage>
        <taxon>Bacteria</taxon>
        <taxon>Pseudomonadati</taxon>
        <taxon>Acidobacteriota</taxon>
        <taxon>Holophagae</taxon>
        <taxon>Acanthopleuribacterales</taxon>
        <taxon>Acanthopleuribacteraceae</taxon>
        <taxon>Acanthopleuribacter</taxon>
    </lineage>
</organism>
<dbReference type="RefSeq" id="WP_207859598.1">
    <property type="nucleotide sequence ID" value="NZ_JAFREP010000013.1"/>
</dbReference>
<name>A0A8J7U4Q6_9BACT</name>
<protein>
    <submittedName>
        <fullName evidence="1">Uncharacterized protein</fullName>
    </submittedName>
</protein>
<accession>A0A8J7U4Q6</accession>
<dbReference type="AlphaFoldDB" id="A0A8J7U4Q6"/>